<keyword evidence="11" id="KW-0333">Golgi apparatus</keyword>
<evidence type="ECO:0000256" key="12">
    <source>
        <dbReference type="ARBA" id="ARBA00023136"/>
    </source>
</evidence>
<protein>
    <recommendedName>
        <fullName evidence="5">UDP-glucuronate decarboxylase</fullName>
        <ecNumber evidence="5">4.1.1.35</ecNumber>
    </recommendedName>
</protein>
<comment type="similarity">
    <text evidence="4">Belongs to the NAD(P)-dependent epimerase/dehydratase family. UDP-glucuronic acid decarboxylase subfamily.</text>
</comment>
<keyword evidence="8" id="KW-0735">Signal-anchor</keyword>
<comment type="pathway">
    <text evidence="3">Nucleotide-sugar biosynthesis; UDP-alpha-D-xylose biosynthesis; UDP-alpha-D-xylose from UDP-alpha-D-glucuronate: step 1/1.</text>
</comment>
<dbReference type="EMBL" id="DTMQ01000026">
    <property type="protein sequence ID" value="HGE99242.1"/>
    <property type="molecule type" value="Genomic_DNA"/>
</dbReference>
<evidence type="ECO:0000259" key="15">
    <source>
        <dbReference type="Pfam" id="PF16363"/>
    </source>
</evidence>
<dbReference type="GO" id="GO:0070403">
    <property type="term" value="F:NAD+ binding"/>
    <property type="evidence" value="ECO:0007669"/>
    <property type="project" value="InterPro"/>
</dbReference>
<gene>
    <name evidence="16" type="ORF">ENX07_04135</name>
</gene>
<keyword evidence="14" id="KW-0456">Lyase</keyword>
<dbReference type="UniPathway" id="UPA00796">
    <property type="reaction ID" value="UER00771"/>
</dbReference>
<comment type="caution">
    <text evidence="16">The sequence shown here is derived from an EMBL/GenBank/DDBJ whole genome shotgun (WGS) entry which is preliminary data.</text>
</comment>
<accession>A0A7C3UWM7</accession>
<keyword evidence="10" id="KW-0520">NAD</keyword>
<dbReference type="InterPro" id="IPR036291">
    <property type="entry name" value="NAD(P)-bd_dom_sf"/>
</dbReference>
<evidence type="ECO:0000256" key="2">
    <source>
        <dbReference type="ARBA" id="ARBA00004447"/>
    </source>
</evidence>
<feature type="domain" description="NAD(P)-binding" evidence="15">
    <location>
        <begin position="4"/>
        <end position="302"/>
    </location>
</feature>
<evidence type="ECO:0000256" key="4">
    <source>
        <dbReference type="ARBA" id="ARBA00007505"/>
    </source>
</evidence>
<comment type="subcellular location">
    <subcellularLocation>
        <location evidence="2">Golgi apparatus</location>
        <location evidence="2">Golgi stack membrane</location>
        <topology evidence="2">Single-pass type II membrane protein</topology>
    </subcellularLocation>
</comment>
<dbReference type="CDD" id="cd05230">
    <property type="entry name" value="UGD_SDR_e"/>
    <property type="match status" value="1"/>
</dbReference>
<evidence type="ECO:0000256" key="3">
    <source>
        <dbReference type="ARBA" id="ARBA00005100"/>
    </source>
</evidence>
<dbReference type="AlphaFoldDB" id="A0A7C3UWM7"/>
<keyword evidence="7" id="KW-0210">Decarboxylase</keyword>
<keyword evidence="6" id="KW-0812">Transmembrane</keyword>
<evidence type="ECO:0000256" key="7">
    <source>
        <dbReference type="ARBA" id="ARBA00022793"/>
    </source>
</evidence>
<dbReference type="GO" id="GO:0005737">
    <property type="term" value="C:cytoplasm"/>
    <property type="evidence" value="ECO:0007669"/>
    <property type="project" value="TreeGrafter"/>
</dbReference>
<keyword evidence="13" id="KW-0325">Glycoprotein</keyword>
<evidence type="ECO:0000256" key="1">
    <source>
        <dbReference type="ARBA" id="ARBA00001911"/>
    </source>
</evidence>
<organism evidence="16">
    <name type="scientific">candidate division WOR-3 bacterium</name>
    <dbReference type="NCBI Taxonomy" id="2052148"/>
    <lineage>
        <taxon>Bacteria</taxon>
        <taxon>Bacteria division WOR-3</taxon>
    </lineage>
</organism>
<dbReference type="EC" id="4.1.1.35" evidence="5"/>
<dbReference type="FunFam" id="3.40.50.720:FF:000065">
    <property type="entry name" value="UDP-glucuronic acid decarboxylase 1"/>
    <property type="match status" value="1"/>
</dbReference>
<evidence type="ECO:0000256" key="5">
    <source>
        <dbReference type="ARBA" id="ARBA00012290"/>
    </source>
</evidence>
<evidence type="ECO:0000256" key="6">
    <source>
        <dbReference type="ARBA" id="ARBA00022692"/>
    </source>
</evidence>
<dbReference type="InterPro" id="IPR044516">
    <property type="entry name" value="UXS-like"/>
</dbReference>
<evidence type="ECO:0000256" key="13">
    <source>
        <dbReference type="ARBA" id="ARBA00023180"/>
    </source>
</evidence>
<dbReference type="InterPro" id="IPR016040">
    <property type="entry name" value="NAD(P)-bd_dom"/>
</dbReference>
<evidence type="ECO:0000256" key="9">
    <source>
        <dbReference type="ARBA" id="ARBA00022989"/>
    </source>
</evidence>
<dbReference type="GO" id="GO:0042732">
    <property type="term" value="P:D-xylose metabolic process"/>
    <property type="evidence" value="ECO:0007669"/>
    <property type="project" value="InterPro"/>
</dbReference>
<keyword evidence="9" id="KW-1133">Transmembrane helix</keyword>
<evidence type="ECO:0000256" key="10">
    <source>
        <dbReference type="ARBA" id="ARBA00023027"/>
    </source>
</evidence>
<evidence type="ECO:0000256" key="11">
    <source>
        <dbReference type="ARBA" id="ARBA00023034"/>
    </source>
</evidence>
<dbReference type="GO" id="GO:0033320">
    <property type="term" value="P:UDP-D-xylose biosynthetic process"/>
    <property type="evidence" value="ECO:0007669"/>
    <property type="project" value="UniProtKB-UniPathway"/>
</dbReference>
<dbReference type="Gene3D" id="3.40.50.720">
    <property type="entry name" value="NAD(P)-binding Rossmann-like Domain"/>
    <property type="match status" value="1"/>
</dbReference>
<keyword evidence="12" id="KW-0472">Membrane</keyword>
<reference evidence="16" key="1">
    <citation type="journal article" date="2020" name="mSystems">
        <title>Genome- and Community-Level Interaction Insights into Carbon Utilization and Element Cycling Functions of Hydrothermarchaeota in Hydrothermal Sediment.</title>
        <authorList>
            <person name="Zhou Z."/>
            <person name="Liu Y."/>
            <person name="Xu W."/>
            <person name="Pan J."/>
            <person name="Luo Z.H."/>
            <person name="Li M."/>
        </authorList>
    </citation>
    <scope>NUCLEOTIDE SEQUENCE [LARGE SCALE GENOMIC DNA]</scope>
    <source>
        <strain evidence="16">SpSt-906</strain>
    </source>
</reference>
<name>A0A7C3UWM7_UNCW3</name>
<dbReference type="SUPFAM" id="SSF51735">
    <property type="entry name" value="NAD(P)-binding Rossmann-fold domains"/>
    <property type="match status" value="1"/>
</dbReference>
<dbReference type="Pfam" id="PF16363">
    <property type="entry name" value="GDP_Man_Dehyd"/>
    <property type="match status" value="1"/>
</dbReference>
<dbReference type="PANTHER" id="PTHR43078">
    <property type="entry name" value="UDP-GLUCURONIC ACID DECARBOXYLASE-RELATED"/>
    <property type="match status" value="1"/>
</dbReference>
<evidence type="ECO:0000256" key="8">
    <source>
        <dbReference type="ARBA" id="ARBA00022968"/>
    </source>
</evidence>
<comment type="cofactor">
    <cofactor evidence="1">
        <name>NAD(+)</name>
        <dbReference type="ChEBI" id="CHEBI:57540"/>
    </cofactor>
</comment>
<evidence type="ECO:0000313" key="16">
    <source>
        <dbReference type="EMBL" id="HGE99242.1"/>
    </source>
</evidence>
<dbReference type="PANTHER" id="PTHR43078:SF6">
    <property type="entry name" value="UDP-GLUCURONIC ACID DECARBOXYLASE 1"/>
    <property type="match status" value="1"/>
</dbReference>
<dbReference type="GO" id="GO:0048040">
    <property type="term" value="F:UDP-glucuronate decarboxylase activity"/>
    <property type="evidence" value="ECO:0007669"/>
    <property type="project" value="UniProtKB-EC"/>
</dbReference>
<sequence>MKILLTGGAGFIGSHLAEALLAEGNEVICVDNLITGRMANIAHLLNQKNFRFYEWDVSEGIQSLGLERVDAIFHFASPASPKDYFRYPIETMRVGSFATYHLLELARKNNSLFFFASTSEVYGDPLSHPQKEEYWGNVNPVGKRAVYDEAKRFSEAMVMTYHRQYQIPIRIARIFNTYGPRMRIDDGRVVPNLITQALKGEPLTIYGEGKQTRSFCFITDMIEGLLRLFRTEIFQPINLGNPEEFTILEFAHLVLKLTGRNNPIVHLPLLPDDPERRKPDITKAKNLLGWEPKVKLPEGLERTIEWFKKELGL</sequence>
<proteinExistence type="inferred from homology"/>
<evidence type="ECO:0000256" key="14">
    <source>
        <dbReference type="ARBA" id="ARBA00023239"/>
    </source>
</evidence>